<comment type="caution">
    <text evidence="2">The sequence shown here is derived from an EMBL/GenBank/DDBJ whole genome shotgun (WGS) entry which is preliminary data.</text>
</comment>
<evidence type="ECO:0000313" key="3">
    <source>
        <dbReference type="Proteomes" id="UP000284395"/>
    </source>
</evidence>
<keyword evidence="2" id="KW-0378">Hydrolase</keyword>
<feature type="domain" description="AB hydrolase-1" evidence="1">
    <location>
        <begin position="32"/>
        <end position="120"/>
    </location>
</feature>
<reference evidence="2 3" key="1">
    <citation type="submission" date="2018-09" db="EMBL/GenBank/DDBJ databases">
        <title>Altererythrobacter spongiae sp. nov., isolated from a marine sponge.</title>
        <authorList>
            <person name="Zhuang L."/>
            <person name="Luo L."/>
        </authorList>
    </citation>
    <scope>NUCLEOTIDE SEQUENCE [LARGE SCALE GENOMIC DNA]</scope>
    <source>
        <strain evidence="2 3">HN-Y73</strain>
    </source>
</reference>
<dbReference type="GO" id="GO:0016787">
    <property type="term" value="F:hydrolase activity"/>
    <property type="evidence" value="ECO:0007669"/>
    <property type="project" value="UniProtKB-KW"/>
</dbReference>
<dbReference type="InterPro" id="IPR000073">
    <property type="entry name" value="AB_hydrolase_1"/>
</dbReference>
<organism evidence="2 3">
    <name type="scientific">Altericroceibacterium spongiae</name>
    <dbReference type="NCBI Taxonomy" id="2320269"/>
    <lineage>
        <taxon>Bacteria</taxon>
        <taxon>Pseudomonadati</taxon>
        <taxon>Pseudomonadota</taxon>
        <taxon>Alphaproteobacteria</taxon>
        <taxon>Sphingomonadales</taxon>
        <taxon>Erythrobacteraceae</taxon>
        <taxon>Altericroceibacterium</taxon>
    </lineage>
</organism>
<dbReference type="Pfam" id="PF00561">
    <property type="entry name" value="Abhydrolase_1"/>
    <property type="match status" value="1"/>
</dbReference>
<proteinExistence type="predicted"/>
<name>A0A420EF16_9SPHN</name>
<dbReference type="SUPFAM" id="SSF53474">
    <property type="entry name" value="alpha/beta-Hydrolases"/>
    <property type="match status" value="1"/>
</dbReference>
<evidence type="ECO:0000259" key="1">
    <source>
        <dbReference type="Pfam" id="PF00561"/>
    </source>
</evidence>
<dbReference type="AlphaFoldDB" id="A0A420EF16"/>
<protein>
    <submittedName>
        <fullName evidence="2">Alpha/beta fold hydrolase</fullName>
    </submittedName>
</protein>
<dbReference type="PANTHER" id="PTHR43194:SF2">
    <property type="entry name" value="PEROXISOMAL MEMBRANE PROTEIN LPX1"/>
    <property type="match status" value="1"/>
</dbReference>
<dbReference type="Gene3D" id="3.40.50.1820">
    <property type="entry name" value="alpha/beta hydrolase"/>
    <property type="match status" value="1"/>
</dbReference>
<dbReference type="PANTHER" id="PTHR43194">
    <property type="entry name" value="HYDROLASE ALPHA/BETA FOLD FAMILY"/>
    <property type="match status" value="1"/>
</dbReference>
<gene>
    <name evidence="2" type="ORF">D6851_12405</name>
</gene>
<dbReference type="InterPro" id="IPR029058">
    <property type="entry name" value="AB_hydrolase_fold"/>
</dbReference>
<evidence type="ECO:0000313" key="2">
    <source>
        <dbReference type="EMBL" id="RKF19260.1"/>
    </source>
</evidence>
<dbReference type="RefSeq" id="WP_120325201.1">
    <property type="nucleotide sequence ID" value="NZ_RAPF01000006.1"/>
</dbReference>
<keyword evidence="3" id="KW-1185">Reference proteome</keyword>
<dbReference type="OrthoDB" id="9804723at2"/>
<dbReference type="Proteomes" id="UP000284395">
    <property type="component" value="Unassembled WGS sequence"/>
</dbReference>
<sequence>MSTVSSTTFASFDGTELALHRMNPEGAAGRKVILLHGLFSSAEMNWIRFGHAAKLAEAGFDVIMPDLRAHGESAAPHGADAYPADVLVRDVKALVGYLGLTDYDLVGFSLGSRTAVRAVLAGLAPRKLVLCGMGLEGLAGWDRRAAFFIDAIDRFDEVKRGDPAYVAVSFMKTMQVDREAARLLLQSVDDTAADELSGITMPTLVVCGDKDNDNGSAEKLVDALPDARFAEVPGTHMSSVTEAALGEAIRDFLLV</sequence>
<accession>A0A420EF16</accession>
<dbReference type="EMBL" id="RAPF01000006">
    <property type="protein sequence ID" value="RKF19260.1"/>
    <property type="molecule type" value="Genomic_DNA"/>
</dbReference>
<dbReference type="InterPro" id="IPR050228">
    <property type="entry name" value="Carboxylesterase_BioH"/>
</dbReference>